<feature type="compositionally biased region" description="Pro residues" evidence="7">
    <location>
        <begin position="321"/>
        <end position="345"/>
    </location>
</feature>
<feature type="domain" description="GATA-type" evidence="8">
    <location>
        <begin position="357"/>
        <end position="392"/>
    </location>
</feature>
<dbReference type="AlphaFoldDB" id="A0A5C3N4Q9"/>
<dbReference type="GO" id="GO:0008270">
    <property type="term" value="F:zinc ion binding"/>
    <property type="evidence" value="ECO:0007669"/>
    <property type="project" value="UniProtKB-KW"/>
</dbReference>
<dbReference type="InterPro" id="IPR000679">
    <property type="entry name" value="Znf_GATA"/>
</dbReference>
<feature type="compositionally biased region" description="Pro residues" evidence="7">
    <location>
        <begin position="203"/>
        <end position="217"/>
    </location>
</feature>
<dbReference type="Gene3D" id="3.30.50.10">
    <property type="entry name" value="Erythroid Transcription Factor GATA-1, subunit A"/>
    <property type="match status" value="1"/>
</dbReference>
<dbReference type="GO" id="GO:0006355">
    <property type="term" value="P:regulation of DNA-templated transcription"/>
    <property type="evidence" value="ECO:0007669"/>
    <property type="project" value="InterPro"/>
</dbReference>
<feature type="compositionally biased region" description="Low complexity" evidence="7">
    <location>
        <begin position="172"/>
        <end position="182"/>
    </location>
</feature>
<feature type="compositionally biased region" description="Low complexity" evidence="7">
    <location>
        <begin position="412"/>
        <end position="425"/>
    </location>
</feature>
<keyword evidence="5" id="KW-0804">Transcription</keyword>
<evidence type="ECO:0000259" key="8">
    <source>
        <dbReference type="PROSITE" id="PS50114"/>
    </source>
</evidence>
<dbReference type="CDD" id="cd00202">
    <property type="entry name" value="ZnF_GATA"/>
    <property type="match status" value="1"/>
</dbReference>
<sequence length="452" mass="48596">MPPRYEYSPDSQSAGPSSSRVHQQYQVISPTNDAPYSSLNEALGASSSNAYAVAKDPGPNQAQMASDGRYLYHPPPGSQPMPQYEYAPYPTSPYDSAPMQQQPQSRQMRPGPPPAHSPQHPPPQNPYPPQPGPAPYQTPYGAPPGSYPVPPHPQHQHHPPPPQPQWTGEGWPQYQQPQQFASAPPPVQHDPSFASGPGRPDAAPNPSPDPRAYPPQGPSVRTARSTGSTPQPQAKQHERESSQPISRLPPGPPGIDFHKLLESYRLIIHESQLLSAEPLPAQTRPLPQETVERMWQSAQFGLHMIDAKLQQALAQPSLAEPSPPIERPPTGGPAPEMPREGPPAPGASSKQRKDAPVPEGQMCLGCNATSTPEWRRGPMGPRTLCNACGLVYAKLIKKRSREAARGRGGASGRARQGGQHGFGEVSDGEGGSDDDDSFGSPHDRQSDAGGRE</sequence>
<evidence type="ECO:0000313" key="10">
    <source>
        <dbReference type="Proteomes" id="UP000305948"/>
    </source>
</evidence>
<dbReference type="SUPFAM" id="SSF57716">
    <property type="entry name" value="Glucocorticoid receptor-like (DNA-binding domain)"/>
    <property type="match status" value="1"/>
</dbReference>
<evidence type="ECO:0000313" key="9">
    <source>
        <dbReference type="EMBL" id="TFK51995.1"/>
    </source>
</evidence>
<dbReference type="Pfam" id="PF00320">
    <property type="entry name" value="GATA"/>
    <property type="match status" value="1"/>
</dbReference>
<feature type="compositionally biased region" description="Polar residues" evidence="7">
    <location>
        <begin position="20"/>
        <end position="50"/>
    </location>
</feature>
<protein>
    <recommendedName>
        <fullName evidence="8">GATA-type domain-containing protein</fullName>
    </recommendedName>
</protein>
<evidence type="ECO:0000256" key="6">
    <source>
        <dbReference type="PROSITE-ProRule" id="PRU00094"/>
    </source>
</evidence>
<evidence type="ECO:0000256" key="3">
    <source>
        <dbReference type="ARBA" id="ARBA00022833"/>
    </source>
</evidence>
<evidence type="ECO:0000256" key="1">
    <source>
        <dbReference type="ARBA" id="ARBA00022723"/>
    </source>
</evidence>
<dbReference type="PANTHER" id="PTHR47172:SF24">
    <property type="entry name" value="GATA ZINC FINGER DOMAIN-CONTAINING PROTEIN 14-RELATED"/>
    <property type="match status" value="1"/>
</dbReference>
<accession>A0A5C3N4Q9</accession>
<dbReference type="STRING" id="5364.A0A5C3N4Q9"/>
<keyword evidence="3" id="KW-0862">Zinc</keyword>
<feature type="compositionally biased region" description="Pro residues" evidence="7">
    <location>
        <begin position="110"/>
        <end position="164"/>
    </location>
</feature>
<feature type="compositionally biased region" description="Polar residues" evidence="7">
    <location>
        <begin position="222"/>
        <end position="234"/>
    </location>
</feature>
<dbReference type="PANTHER" id="PTHR47172">
    <property type="entry name" value="OS01G0976800 PROTEIN"/>
    <property type="match status" value="1"/>
</dbReference>
<dbReference type="OrthoDB" id="2162994at2759"/>
<evidence type="ECO:0000256" key="4">
    <source>
        <dbReference type="ARBA" id="ARBA00023015"/>
    </source>
</evidence>
<feature type="region of interest" description="Disordered" evidence="7">
    <location>
        <begin position="1"/>
        <end position="257"/>
    </location>
</feature>
<feature type="compositionally biased region" description="Acidic residues" evidence="7">
    <location>
        <begin position="426"/>
        <end position="437"/>
    </location>
</feature>
<organism evidence="9 10">
    <name type="scientific">Heliocybe sulcata</name>
    <dbReference type="NCBI Taxonomy" id="5364"/>
    <lineage>
        <taxon>Eukaryota</taxon>
        <taxon>Fungi</taxon>
        <taxon>Dikarya</taxon>
        <taxon>Basidiomycota</taxon>
        <taxon>Agaricomycotina</taxon>
        <taxon>Agaricomycetes</taxon>
        <taxon>Gloeophyllales</taxon>
        <taxon>Gloeophyllaceae</taxon>
        <taxon>Heliocybe</taxon>
    </lineage>
</organism>
<keyword evidence="10" id="KW-1185">Reference proteome</keyword>
<feature type="region of interest" description="Disordered" evidence="7">
    <location>
        <begin position="399"/>
        <end position="452"/>
    </location>
</feature>
<evidence type="ECO:0000256" key="2">
    <source>
        <dbReference type="ARBA" id="ARBA00022771"/>
    </source>
</evidence>
<reference evidence="9 10" key="1">
    <citation type="journal article" date="2019" name="Nat. Ecol. Evol.">
        <title>Megaphylogeny resolves global patterns of mushroom evolution.</title>
        <authorList>
            <person name="Varga T."/>
            <person name="Krizsan K."/>
            <person name="Foldi C."/>
            <person name="Dima B."/>
            <person name="Sanchez-Garcia M."/>
            <person name="Sanchez-Ramirez S."/>
            <person name="Szollosi G.J."/>
            <person name="Szarkandi J.G."/>
            <person name="Papp V."/>
            <person name="Albert L."/>
            <person name="Andreopoulos W."/>
            <person name="Angelini C."/>
            <person name="Antonin V."/>
            <person name="Barry K.W."/>
            <person name="Bougher N.L."/>
            <person name="Buchanan P."/>
            <person name="Buyck B."/>
            <person name="Bense V."/>
            <person name="Catcheside P."/>
            <person name="Chovatia M."/>
            <person name="Cooper J."/>
            <person name="Damon W."/>
            <person name="Desjardin D."/>
            <person name="Finy P."/>
            <person name="Geml J."/>
            <person name="Haridas S."/>
            <person name="Hughes K."/>
            <person name="Justo A."/>
            <person name="Karasinski D."/>
            <person name="Kautmanova I."/>
            <person name="Kiss B."/>
            <person name="Kocsube S."/>
            <person name="Kotiranta H."/>
            <person name="LaButti K.M."/>
            <person name="Lechner B.E."/>
            <person name="Liimatainen K."/>
            <person name="Lipzen A."/>
            <person name="Lukacs Z."/>
            <person name="Mihaltcheva S."/>
            <person name="Morgado L.N."/>
            <person name="Niskanen T."/>
            <person name="Noordeloos M.E."/>
            <person name="Ohm R.A."/>
            <person name="Ortiz-Santana B."/>
            <person name="Ovrebo C."/>
            <person name="Racz N."/>
            <person name="Riley R."/>
            <person name="Savchenko A."/>
            <person name="Shiryaev A."/>
            <person name="Soop K."/>
            <person name="Spirin V."/>
            <person name="Szebenyi C."/>
            <person name="Tomsovsky M."/>
            <person name="Tulloss R.E."/>
            <person name="Uehling J."/>
            <person name="Grigoriev I.V."/>
            <person name="Vagvolgyi C."/>
            <person name="Papp T."/>
            <person name="Martin F.M."/>
            <person name="Miettinen O."/>
            <person name="Hibbett D.S."/>
            <person name="Nagy L.G."/>
        </authorList>
    </citation>
    <scope>NUCLEOTIDE SEQUENCE [LARGE SCALE GENOMIC DNA]</scope>
    <source>
        <strain evidence="9 10">OMC1185</strain>
    </source>
</reference>
<feature type="compositionally biased region" description="Basic and acidic residues" evidence="7">
    <location>
        <begin position="441"/>
        <end position="452"/>
    </location>
</feature>
<evidence type="ECO:0000256" key="7">
    <source>
        <dbReference type="SAM" id="MobiDB-lite"/>
    </source>
</evidence>
<proteinExistence type="predicted"/>
<name>A0A5C3N4Q9_9AGAM</name>
<dbReference type="EMBL" id="ML213510">
    <property type="protein sequence ID" value="TFK51995.1"/>
    <property type="molecule type" value="Genomic_DNA"/>
</dbReference>
<dbReference type="GO" id="GO:0043565">
    <property type="term" value="F:sequence-specific DNA binding"/>
    <property type="evidence" value="ECO:0007669"/>
    <property type="project" value="InterPro"/>
</dbReference>
<evidence type="ECO:0000256" key="5">
    <source>
        <dbReference type="ARBA" id="ARBA00023163"/>
    </source>
</evidence>
<feature type="compositionally biased region" description="Low complexity" evidence="7">
    <location>
        <begin position="8"/>
        <end position="19"/>
    </location>
</feature>
<dbReference type="Proteomes" id="UP000305948">
    <property type="component" value="Unassembled WGS sequence"/>
</dbReference>
<feature type="region of interest" description="Disordered" evidence="7">
    <location>
        <begin position="315"/>
        <end position="380"/>
    </location>
</feature>
<keyword evidence="2 6" id="KW-0863">Zinc-finger</keyword>
<gene>
    <name evidence="9" type="ORF">OE88DRAFT_1734998</name>
</gene>
<keyword evidence="1" id="KW-0479">Metal-binding</keyword>
<keyword evidence="4" id="KW-0805">Transcription regulation</keyword>
<dbReference type="SMART" id="SM00401">
    <property type="entry name" value="ZnF_GATA"/>
    <property type="match status" value="1"/>
</dbReference>
<feature type="compositionally biased region" description="Low complexity" evidence="7">
    <location>
        <begin position="98"/>
        <end position="109"/>
    </location>
</feature>
<dbReference type="PROSITE" id="PS50114">
    <property type="entry name" value="GATA_ZN_FINGER_2"/>
    <property type="match status" value="1"/>
</dbReference>
<dbReference type="InterPro" id="IPR013088">
    <property type="entry name" value="Znf_NHR/GATA"/>
</dbReference>